<accession>A0A1M4N0E8</accession>
<sequence length="283" mass="31252">MNRALIINPTETGQWPIRDGNKPVRFQSLSQFFCGPDWKRNAMRGYSDHLLIWVTRGQGRMILSGVRSGYNSHNAIFVPAGTMLKFECGSQCYGTAMRISSALHVGLPQHPMHLRVRNAIDQCELTGHLEVLQQELDSRRARSERAAICLLGLVSVWLERQSEEGPKSAAAHNPEAVKAVNAYTSAVEANYASGKGIADYASDLGHTPADLTRYCKELCDLSASDILNQRIHYAAQEALSDGKVSFQQVAEDLGFSSPAYFTRSFENVTGESPERFRARTSAA</sequence>
<dbReference type="PANTHER" id="PTHR46796">
    <property type="entry name" value="HTH-TYPE TRANSCRIPTIONAL ACTIVATOR RHAS-RELATED"/>
    <property type="match status" value="1"/>
</dbReference>
<dbReference type="PROSITE" id="PS00041">
    <property type="entry name" value="HTH_ARAC_FAMILY_1"/>
    <property type="match status" value="1"/>
</dbReference>
<evidence type="ECO:0000256" key="3">
    <source>
        <dbReference type="ARBA" id="ARBA00023163"/>
    </source>
</evidence>
<dbReference type="EMBL" id="FMJB01000055">
    <property type="protein sequence ID" value="SCM68309.1"/>
    <property type="molecule type" value="Genomic_DNA"/>
</dbReference>
<dbReference type="SUPFAM" id="SSF46689">
    <property type="entry name" value="Homeodomain-like"/>
    <property type="match status" value="1"/>
</dbReference>
<dbReference type="InterPro" id="IPR018062">
    <property type="entry name" value="HTH_AraC-typ_CS"/>
</dbReference>
<dbReference type="Gene3D" id="1.10.10.60">
    <property type="entry name" value="Homeodomain-like"/>
    <property type="match status" value="1"/>
</dbReference>
<reference evidence="6" key="1">
    <citation type="submission" date="2016-09" db="EMBL/GenBank/DDBJ databases">
        <authorList>
            <person name="Wibberg D."/>
        </authorList>
    </citation>
    <scope>NUCLEOTIDE SEQUENCE [LARGE SCALE GENOMIC DNA]</scope>
</reference>
<name>A0A1M4N0E8_9RHOB</name>
<keyword evidence="6" id="KW-1185">Reference proteome</keyword>
<dbReference type="AlphaFoldDB" id="A0A1M4N0E8"/>
<dbReference type="Proteomes" id="UP000184085">
    <property type="component" value="Unassembled WGS sequence"/>
</dbReference>
<dbReference type="PRINTS" id="PR00032">
    <property type="entry name" value="HTHARAC"/>
</dbReference>
<dbReference type="InterPro" id="IPR009057">
    <property type="entry name" value="Homeodomain-like_sf"/>
</dbReference>
<evidence type="ECO:0000313" key="5">
    <source>
        <dbReference type="EMBL" id="SCM68309.1"/>
    </source>
</evidence>
<dbReference type="GO" id="GO:0003700">
    <property type="term" value="F:DNA-binding transcription factor activity"/>
    <property type="evidence" value="ECO:0007669"/>
    <property type="project" value="InterPro"/>
</dbReference>
<dbReference type="SMART" id="SM00342">
    <property type="entry name" value="HTH_ARAC"/>
    <property type="match status" value="1"/>
</dbReference>
<organism evidence="5 6">
    <name type="scientific">Donghicola eburneus</name>
    <dbReference type="NCBI Taxonomy" id="393278"/>
    <lineage>
        <taxon>Bacteria</taxon>
        <taxon>Pseudomonadati</taxon>
        <taxon>Pseudomonadota</taxon>
        <taxon>Alphaproteobacteria</taxon>
        <taxon>Rhodobacterales</taxon>
        <taxon>Roseobacteraceae</taxon>
        <taxon>Donghicola</taxon>
    </lineage>
</organism>
<dbReference type="InterPro" id="IPR050204">
    <property type="entry name" value="AraC_XylS_family_regulators"/>
</dbReference>
<feature type="domain" description="HTH araC/xylS-type" evidence="4">
    <location>
        <begin position="181"/>
        <end position="279"/>
    </location>
</feature>
<dbReference type="InterPro" id="IPR020449">
    <property type="entry name" value="Tscrpt_reg_AraC-type_HTH"/>
</dbReference>
<gene>
    <name evidence="5" type="ORF">KARMA_2526</name>
</gene>
<evidence type="ECO:0000259" key="4">
    <source>
        <dbReference type="PROSITE" id="PS01124"/>
    </source>
</evidence>
<keyword evidence="3" id="KW-0804">Transcription</keyword>
<dbReference type="InterPro" id="IPR018060">
    <property type="entry name" value="HTH_AraC"/>
</dbReference>
<evidence type="ECO:0000313" key="6">
    <source>
        <dbReference type="Proteomes" id="UP000184085"/>
    </source>
</evidence>
<protein>
    <submittedName>
        <fullName evidence="5">AraC family transcriptional regulator</fullName>
    </submittedName>
</protein>
<evidence type="ECO:0000256" key="2">
    <source>
        <dbReference type="ARBA" id="ARBA00023125"/>
    </source>
</evidence>
<dbReference type="Pfam" id="PF12833">
    <property type="entry name" value="HTH_18"/>
    <property type="match status" value="1"/>
</dbReference>
<keyword evidence="2" id="KW-0238">DNA-binding</keyword>
<dbReference type="PROSITE" id="PS01124">
    <property type="entry name" value="HTH_ARAC_FAMILY_2"/>
    <property type="match status" value="1"/>
</dbReference>
<dbReference type="GO" id="GO:0043565">
    <property type="term" value="F:sequence-specific DNA binding"/>
    <property type="evidence" value="ECO:0007669"/>
    <property type="project" value="InterPro"/>
</dbReference>
<keyword evidence="1" id="KW-0805">Transcription regulation</keyword>
<evidence type="ECO:0000256" key="1">
    <source>
        <dbReference type="ARBA" id="ARBA00023015"/>
    </source>
</evidence>
<proteinExistence type="predicted"/>
<dbReference type="RefSeq" id="WP_083595702.1">
    <property type="nucleotide sequence ID" value="NZ_FMJB01000055.1"/>
</dbReference>